<evidence type="ECO:0000256" key="1">
    <source>
        <dbReference type="SAM" id="MobiDB-lite"/>
    </source>
</evidence>
<dbReference type="Pfam" id="PF06897">
    <property type="entry name" value="DUF1269"/>
    <property type="match status" value="1"/>
</dbReference>
<name>A0A8B6M241_METTU</name>
<gene>
    <name evidence="2" type="ORF">MPC4_120031</name>
</gene>
<accession>A0A8B6M241</accession>
<comment type="caution">
    <text evidence="2">The sequence shown here is derived from an EMBL/GenBank/DDBJ whole genome shotgun (WGS) entry which is preliminary data.</text>
</comment>
<keyword evidence="3" id="KW-1185">Reference proteome</keyword>
<protein>
    <submittedName>
        <fullName evidence="2">Uncharacterized membrane protein</fullName>
    </submittedName>
</protein>
<organism evidence="2 3">
    <name type="scientific">Methylocella tundrae</name>
    <dbReference type="NCBI Taxonomy" id="227605"/>
    <lineage>
        <taxon>Bacteria</taxon>
        <taxon>Pseudomonadati</taxon>
        <taxon>Pseudomonadota</taxon>
        <taxon>Alphaproteobacteria</taxon>
        <taxon>Hyphomicrobiales</taxon>
        <taxon>Beijerinckiaceae</taxon>
        <taxon>Methylocella</taxon>
    </lineage>
</organism>
<dbReference type="InterPro" id="IPR009200">
    <property type="entry name" value="DUF1269_membrane"/>
</dbReference>
<dbReference type="Proteomes" id="UP000485880">
    <property type="component" value="Unassembled WGS sequence"/>
</dbReference>
<dbReference type="RefSeq" id="WP_174511355.1">
    <property type="nucleotide sequence ID" value="NZ_CABFMQ020000024.1"/>
</dbReference>
<dbReference type="EMBL" id="CABFMQ020000024">
    <property type="protein sequence ID" value="VTZ48906.1"/>
    <property type="molecule type" value="Genomic_DNA"/>
</dbReference>
<evidence type="ECO:0000313" key="2">
    <source>
        <dbReference type="EMBL" id="VTZ48906.1"/>
    </source>
</evidence>
<feature type="region of interest" description="Disordered" evidence="1">
    <location>
        <begin position="159"/>
        <end position="185"/>
    </location>
</feature>
<sequence>MNDLLVIAFSSEQKAEEVRQKLFELQKEYLIELGDAVVAVKHEDGKIKLNQIINTTAAGALSGTFWGLLVGTLFALPLVGAAIGAASGALGGSLTDFGINDDFMREVAEAVPPGGAALFVLVKKMTTDKVLADLQGVGGTVLRTSFDKSKEDAIRAALAGRPASAPVQTPPGDDQPPSATAPVTA</sequence>
<proteinExistence type="predicted"/>
<reference evidence="2 3" key="1">
    <citation type="submission" date="2019-05" db="EMBL/GenBank/DDBJ databases">
        <authorList>
            <person name="Farhan Ul Haque M."/>
        </authorList>
    </citation>
    <scope>NUCLEOTIDE SEQUENCE [LARGE SCALE GENOMIC DNA]</scope>
    <source>
        <strain evidence="2">2</strain>
    </source>
</reference>
<evidence type="ECO:0000313" key="3">
    <source>
        <dbReference type="Proteomes" id="UP000485880"/>
    </source>
</evidence>
<dbReference type="AlphaFoldDB" id="A0A8B6M241"/>